<dbReference type="RefSeq" id="WP_343045956.1">
    <property type="nucleotide sequence ID" value="NZ_JACBZS010000001.1"/>
</dbReference>
<reference evidence="3 4" key="1">
    <citation type="submission" date="2020-07" db="EMBL/GenBank/DDBJ databases">
        <title>Sequencing the genomes of 1000 actinobacteria strains.</title>
        <authorList>
            <person name="Klenk H.-P."/>
        </authorList>
    </citation>
    <scope>NUCLEOTIDE SEQUENCE [LARGE SCALE GENOMIC DNA]</scope>
    <source>
        <strain evidence="3 4">DSM 103164</strain>
    </source>
</reference>
<feature type="domain" description="Bacterial SCP orthologue" evidence="2">
    <location>
        <begin position="180"/>
        <end position="276"/>
    </location>
</feature>
<dbReference type="AlphaFoldDB" id="A0A7Z0ILX8"/>
<feature type="compositionally biased region" description="Polar residues" evidence="1">
    <location>
        <begin position="1"/>
        <end position="11"/>
    </location>
</feature>
<evidence type="ECO:0000259" key="2">
    <source>
        <dbReference type="Pfam" id="PF17844"/>
    </source>
</evidence>
<protein>
    <recommendedName>
        <fullName evidence="2">Bacterial SCP orthologue domain-containing protein</fullName>
    </recommendedName>
</protein>
<feature type="region of interest" description="Disordered" evidence="1">
    <location>
        <begin position="217"/>
        <end position="236"/>
    </location>
</feature>
<dbReference type="InterPro" id="IPR041629">
    <property type="entry name" value="SCP_3"/>
</dbReference>
<comment type="caution">
    <text evidence="3">The sequence shown here is derived from an EMBL/GenBank/DDBJ whole genome shotgun (WGS) entry which is preliminary data.</text>
</comment>
<keyword evidence="4" id="KW-1185">Reference proteome</keyword>
<proteinExistence type="predicted"/>
<accession>A0A7Z0ILX8</accession>
<dbReference type="EMBL" id="JACBZS010000001">
    <property type="protein sequence ID" value="NYI71977.1"/>
    <property type="molecule type" value="Genomic_DNA"/>
</dbReference>
<dbReference type="Proteomes" id="UP000527616">
    <property type="component" value="Unassembled WGS sequence"/>
</dbReference>
<evidence type="ECO:0000313" key="3">
    <source>
        <dbReference type="EMBL" id="NYI71977.1"/>
    </source>
</evidence>
<feature type="region of interest" description="Disordered" evidence="1">
    <location>
        <begin position="1"/>
        <end position="33"/>
    </location>
</feature>
<evidence type="ECO:0000313" key="4">
    <source>
        <dbReference type="Proteomes" id="UP000527616"/>
    </source>
</evidence>
<name>A0A7Z0ILX8_9ACTN</name>
<dbReference type="Gene3D" id="3.30.1050.40">
    <property type="match status" value="1"/>
</dbReference>
<evidence type="ECO:0000256" key="1">
    <source>
        <dbReference type="SAM" id="MobiDB-lite"/>
    </source>
</evidence>
<organism evidence="3 4">
    <name type="scientific">Naumannella cuiyingiana</name>
    <dbReference type="NCBI Taxonomy" id="1347891"/>
    <lineage>
        <taxon>Bacteria</taxon>
        <taxon>Bacillati</taxon>
        <taxon>Actinomycetota</taxon>
        <taxon>Actinomycetes</taxon>
        <taxon>Propionibacteriales</taxon>
        <taxon>Propionibacteriaceae</taxon>
        <taxon>Naumannella</taxon>
    </lineage>
</organism>
<gene>
    <name evidence="3" type="ORF">GGQ54_002537</name>
</gene>
<dbReference type="Pfam" id="PF17844">
    <property type="entry name" value="SCP_3"/>
    <property type="match status" value="1"/>
</dbReference>
<sequence length="277" mass="29758">MTETARGNRGTQRPRAAARPAAQRRQRQIQTWSEQVDRTLPWLDDHGTELTDTGSRHGSRSVLSQLVIAQAGLARAIDHPTSERPNPFTDFAAHSFSSRDVELRAELAENESVASLISQLRLATAELTDRLAAPDLPDAVQGARAPVLLADLLRLGVIEWVVAAGDLSRAAPTAPPVPVSRAAAADAVRGLTEILADRYPGRSIEVRVPPHAAVQIGLDPADGPTHTRGTPPNVVETDPETFVRIATGRDTFTAARTAHRVRASGTRSDLTEAFPLI</sequence>